<keyword evidence="1" id="KW-0472">Membrane</keyword>
<keyword evidence="3" id="KW-1185">Reference proteome</keyword>
<organism evidence="2 3">
    <name type="scientific">Glossina pallidipes</name>
    <name type="common">Tsetse fly</name>
    <dbReference type="NCBI Taxonomy" id="7398"/>
    <lineage>
        <taxon>Eukaryota</taxon>
        <taxon>Metazoa</taxon>
        <taxon>Ecdysozoa</taxon>
        <taxon>Arthropoda</taxon>
        <taxon>Hexapoda</taxon>
        <taxon>Insecta</taxon>
        <taxon>Pterygota</taxon>
        <taxon>Neoptera</taxon>
        <taxon>Endopterygota</taxon>
        <taxon>Diptera</taxon>
        <taxon>Brachycera</taxon>
        <taxon>Muscomorpha</taxon>
        <taxon>Hippoboscoidea</taxon>
        <taxon>Glossinidae</taxon>
        <taxon>Glossina</taxon>
    </lineage>
</organism>
<feature type="transmembrane region" description="Helical" evidence="1">
    <location>
        <begin position="105"/>
        <end position="123"/>
    </location>
</feature>
<dbReference type="EnsemblMetazoa" id="GPAI019986-RA">
    <property type="protein sequence ID" value="GPAI019986-PA"/>
    <property type="gene ID" value="GPAI019986"/>
</dbReference>
<reference evidence="3" key="1">
    <citation type="submission" date="2014-03" db="EMBL/GenBank/DDBJ databases">
        <authorList>
            <person name="Aksoy S."/>
            <person name="Warren W."/>
            <person name="Wilson R.K."/>
        </authorList>
    </citation>
    <scope>NUCLEOTIDE SEQUENCE [LARGE SCALE GENOMIC DNA]</scope>
    <source>
        <strain evidence="3">IAEA</strain>
    </source>
</reference>
<proteinExistence type="predicted"/>
<accession>A0A1A9ZNB9</accession>
<evidence type="ECO:0000313" key="2">
    <source>
        <dbReference type="EnsemblMetazoa" id="GPAI019986-PA"/>
    </source>
</evidence>
<sequence>MENINLLYPPDALLHKALSPSNTRADFATAHKTRSKINSAINILINANTNSYGAANLNLLSKPFGQALRLSIIVHQIKRFYGFIDLRYMKDVDNDDDEDDEEKRFLLILYLFVWLGVRLAWLLSDNTA</sequence>
<dbReference type="AlphaFoldDB" id="A0A1A9ZNB9"/>
<reference evidence="2" key="2">
    <citation type="submission" date="2020-05" db="UniProtKB">
        <authorList>
            <consortium name="EnsemblMetazoa"/>
        </authorList>
    </citation>
    <scope>IDENTIFICATION</scope>
    <source>
        <strain evidence="2">IAEA</strain>
    </source>
</reference>
<dbReference type="Proteomes" id="UP000092445">
    <property type="component" value="Unassembled WGS sequence"/>
</dbReference>
<protein>
    <submittedName>
        <fullName evidence="2">Uncharacterized protein</fullName>
    </submittedName>
</protein>
<evidence type="ECO:0000256" key="1">
    <source>
        <dbReference type="SAM" id="Phobius"/>
    </source>
</evidence>
<evidence type="ECO:0000313" key="3">
    <source>
        <dbReference type="Proteomes" id="UP000092445"/>
    </source>
</evidence>
<dbReference type="VEuPathDB" id="VectorBase:GPAI019986"/>
<keyword evidence="1" id="KW-0812">Transmembrane</keyword>
<name>A0A1A9ZNB9_GLOPL</name>
<keyword evidence="1" id="KW-1133">Transmembrane helix</keyword>